<evidence type="ECO:0000313" key="3">
    <source>
        <dbReference type="Proteomes" id="UP001558535"/>
    </source>
</evidence>
<dbReference type="PANTHER" id="PTHR14097">
    <property type="entry name" value="OXIDOREDUCTASE HTATIP2"/>
    <property type="match status" value="1"/>
</dbReference>
<dbReference type="Proteomes" id="UP001558535">
    <property type="component" value="Unassembled WGS sequence"/>
</dbReference>
<gene>
    <name evidence="2" type="ORF">AB3X84_04840</name>
</gene>
<dbReference type="RefSeq" id="WP_368609974.1">
    <property type="nucleotide sequence ID" value="NZ_JBFPKE010000001.1"/>
</dbReference>
<accession>A0ABV3W7Y9</accession>
<dbReference type="PANTHER" id="PTHR14097:SF7">
    <property type="entry name" value="OXIDOREDUCTASE HTATIP2"/>
    <property type="match status" value="1"/>
</dbReference>
<proteinExistence type="predicted"/>
<dbReference type="InterPro" id="IPR013120">
    <property type="entry name" value="FAR_NAD-bd"/>
</dbReference>
<dbReference type="EMBL" id="JBFPKE010000001">
    <property type="protein sequence ID" value="MEX3749323.1"/>
    <property type="molecule type" value="Genomic_DNA"/>
</dbReference>
<protein>
    <submittedName>
        <fullName evidence="2">SDR family oxidoreductase</fullName>
    </submittedName>
</protein>
<dbReference type="Pfam" id="PF07993">
    <property type="entry name" value="NAD_binding_4"/>
    <property type="match status" value="1"/>
</dbReference>
<keyword evidence="3" id="KW-1185">Reference proteome</keyword>
<evidence type="ECO:0000259" key="1">
    <source>
        <dbReference type="Pfam" id="PF07993"/>
    </source>
</evidence>
<evidence type="ECO:0000313" key="2">
    <source>
        <dbReference type="EMBL" id="MEX3749323.1"/>
    </source>
</evidence>
<comment type="caution">
    <text evidence="2">The sequence shown here is derived from an EMBL/GenBank/DDBJ whole genome shotgun (WGS) entry which is preliminary data.</text>
</comment>
<name>A0ABV3W7Y9_9BURK</name>
<organism evidence="2 3">
    <name type="scientific">Paraburkholderia phenoliruptrix</name>
    <dbReference type="NCBI Taxonomy" id="252970"/>
    <lineage>
        <taxon>Bacteria</taxon>
        <taxon>Pseudomonadati</taxon>
        <taxon>Pseudomonadota</taxon>
        <taxon>Betaproteobacteria</taxon>
        <taxon>Burkholderiales</taxon>
        <taxon>Burkholderiaceae</taxon>
        <taxon>Paraburkholderia</taxon>
    </lineage>
</organism>
<sequence length="245" mass="26653">MQTSFQQSSFDLAHVRQPPSRRRVVVAGATGLVGAHILRQLLEDPSVAEVHALCRRELEVRSPKLMVHLVDFRSIPPLPPVDEAYLALGTTIRQAGSRSAFRAVDFEANLAVAKASLAAGARRFGVVSAISANARSIVFYNRVKGELEDALAAPGPETLVVVRPSFLLGDRKALKQPARYGEKMGIWLSQLLRPLLPADFRPVEAHRVARALVLAVPAIEGKAIVPSGSIEDFELNSLFVPKRES</sequence>
<feature type="domain" description="Thioester reductase (TE)" evidence="1">
    <location>
        <begin position="26"/>
        <end position="57"/>
    </location>
</feature>
<dbReference type="SUPFAM" id="SSF51735">
    <property type="entry name" value="NAD(P)-binding Rossmann-fold domains"/>
    <property type="match status" value="1"/>
</dbReference>
<dbReference type="InterPro" id="IPR036291">
    <property type="entry name" value="NAD(P)-bd_dom_sf"/>
</dbReference>
<reference evidence="2 3" key="1">
    <citation type="submission" date="2024-07" db="EMBL/GenBank/DDBJ databases">
        <title>A survey of Mimosa microsymbionts across Brazilian biomes reveals a high diversity of Paraburkholderia nodulating endemic species, but also that Cupriavidus is common as a symbiont of widespread species.</title>
        <authorList>
            <person name="Rouws L."/>
            <person name="Barauna A."/>
            <person name="Beukes C."/>
            <person name="Rouws J.R.C."/>
            <person name="De Faria S.M."/>
            <person name="Gross E."/>
            <person name="Bueno Dos Reis Junior F."/>
            <person name="Simon M.F."/>
            <person name="Maluk M."/>
            <person name="Odee D.W."/>
            <person name="Kenicer G."/>
            <person name="Young J.P.W."/>
            <person name="Reis V.M."/>
            <person name="Zilli J."/>
            <person name="James E.K."/>
        </authorList>
    </citation>
    <scope>NUCLEOTIDE SEQUENCE [LARGE SCALE GENOMIC DNA]</scope>
    <source>
        <strain evidence="2 3">BR14375</strain>
    </source>
</reference>
<dbReference type="Gene3D" id="3.40.50.720">
    <property type="entry name" value="NAD(P)-binding Rossmann-like Domain"/>
    <property type="match status" value="1"/>
</dbReference>